<dbReference type="GeneID" id="8230938"/>
<keyword evidence="6" id="KW-0862">Zinc</keyword>
<dbReference type="OrthoDB" id="6105938at2759"/>
<dbReference type="SUPFAM" id="SSF57850">
    <property type="entry name" value="RING/U-box"/>
    <property type="match status" value="1"/>
</dbReference>
<dbReference type="GO" id="GO:0031436">
    <property type="term" value="C:BRCA1-BARD1 complex"/>
    <property type="evidence" value="ECO:0007669"/>
    <property type="project" value="TreeGrafter"/>
</dbReference>
<feature type="compositionally biased region" description="Basic and acidic residues" evidence="10">
    <location>
        <begin position="226"/>
        <end position="248"/>
    </location>
</feature>
<dbReference type="Gene3D" id="3.40.50.10190">
    <property type="entry name" value="BRCT domain"/>
    <property type="match status" value="2"/>
</dbReference>
<feature type="compositionally biased region" description="Low complexity" evidence="10">
    <location>
        <begin position="961"/>
        <end position="970"/>
    </location>
</feature>
<feature type="compositionally biased region" description="Polar residues" evidence="10">
    <location>
        <begin position="253"/>
        <end position="266"/>
    </location>
</feature>
<dbReference type="CTD" id="8230938"/>
<dbReference type="InterPro" id="IPR013083">
    <property type="entry name" value="Znf_RING/FYVE/PHD"/>
</dbReference>
<keyword evidence="7" id="KW-0234">DNA repair</keyword>
<name>E0VV53_PEDHC</name>
<dbReference type="SMART" id="SM00184">
    <property type="entry name" value="RING"/>
    <property type="match status" value="1"/>
</dbReference>
<dbReference type="SUPFAM" id="SSF52113">
    <property type="entry name" value="BRCT domain"/>
    <property type="match status" value="1"/>
</dbReference>
<evidence type="ECO:0000313" key="13">
    <source>
        <dbReference type="EMBL" id="EEB17259.1"/>
    </source>
</evidence>
<dbReference type="Gene3D" id="3.30.40.10">
    <property type="entry name" value="Zinc/RING finger domain, C3HC4 (zinc finger)"/>
    <property type="match status" value="1"/>
</dbReference>
<evidence type="ECO:0000256" key="9">
    <source>
        <dbReference type="PROSITE-ProRule" id="PRU00175"/>
    </source>
</evidence>
<dbReference type="AlphaFoldDB" id="E0VV53"/>
<dbReference type="PANTHER" id="PTHR13763:SF0">
    <property type="entry name" value="BREAST CANCER TYPE 1 SUSCEPTIBILITY PROTEIN"/>
    <property type="match status" value="1"/>
</dbReference>
<dbReference type="PROSITE" id="PS50172">
    <property type="entry name" value="BRCT"/>
    <property type="match status" value="2"/>
</dbReference>
<keyword evidence="2" id="KW-0479">Metal-binding</keyword>
<evidence type="ECO:0000259" key="12">
    <source>
        <dbReference type="PROSITE" id="PS50172"/>
    </source>
</evidence>
<sequence>MTKNKVFEIIKTVDCHLFELLNSLMCSICHDLLLKPLSTPCGHYFCNDCIKTFLFDKNNSGCPLCKNPIKIQSLKSNKLKSKLSEICRVIPSAFLNDVKDLNDLLNIDTEDDVKTLKLPSVFYQKNDSGKKQGKYYERKDIRKHTKQKYDDASSLEKTENLVSVVTKNGETSFLKGEISNDTLPFNACASDVKRNAFDTLKAKKTDDEIEKDASIEKVNSIGRKNVENDFRKDSKKSKNDTGKIKNESENIIIHSQNAGSDSNKSNVKTSSMIRIDYHKSDKSQGKVYRNFKEKMQKNTHSDEFTSIRKFNNKNSSKKKFSPNHVECETGKSTDSFDQHDKEKNPSVIKKISEKCFSGTREEKGENDQNSNAANVFVKNHEDFNEKNSRSLIHVPNFEFDDDRNRETLGKKEKVGGIYNDETKNNIMSSSSSHLDFENLKSQEAVEIETSLDDYLRRKSSEKTLGEKKQECIAVKTTKLMTLLEELMKGEKINSNSTFSRNSFKDKVRDLNAVNENTIHGKTETSLDNHTSTSNVNENVETNRKTSKPIEGNNVRLEISNELSQSYGDDSFRKNSSEYNSKVDNKFTNDSFENSQTKFGTPSYDFFKKIYGNESFFISFLQLGRLTPSNKRSKSSVVKLVFPLGFNSLFKKRAASLKKKSMSPRISENSREISDTNRGVVKASAIAQISPNFNSVETQTIQSPSCSPRRSDFEKRIEFFDETLPNRPKYSVRKSNSIHECTDKKNDFFSVAGKEEFSRKTKSEKIVTGKKRNCHSPERGSVPSKHRKMEEIIKKSENFEKLQSEKMNSVERVSSKNLFKIEIPPSYKFKAETNVNESKDIFRAEEKSLDENVFSNSTKQMISLKNNNKINEKIFNSKKYIDGGAVERLVPEKNRGNDFGVANAGTIEKQRIKENEGNCKAIVEENEKTDDESDSDFFVEQTPPRCNYLNLDENKLHKSRSFNKNSSISESSKTKSKLNGKKLSDAENSDFGVVGPVKSSSKLEEDASKGTTEKSAVQKSNFNNMKYERQSKGYDNFRVSFCKSPANEGSEKEYCIVASSLKNPDTVKKFTSMFDVKFSEKPTKNMTHLIVGMHESEDGEILPLCTPKFLYALANKKWIVSESWAETCIKYKTIVSEESFETCDPIGGPGCRNARLSNDKLFKNCEIHLFGTFENISKEELSGLILDSGGKLVSKPEKFSFSPQVIRMIIADKDCLNLSPTELKGEYLFYEYF</sequence>
<proteinExistence type="predicted"/>
<feature type="region of interest" description="Disordered" evidence="10">
    <location>
        <begin position="313"/>
        <end position="344"/>
    </location>
</feature>
<evidence type="ECO:0000256" key="6">
    <source>
        <dbReference type="ARBA" id="ARBA00022833"/>
    </source>
</evidence>
<reference evidence="13" key="1">
    <citation type="submission" date="2007-04" db="EMBL/GenBank/DDBJ databases">
        <title>Annotation of Pediculus humanus corporis strain USDA.</title>
        <authorList>
            <person name="Kirkness E."/>
            <person name="Hannick L."/>
            <person name="Hass B."/>
            <person name="Bruggner R."/>
            <person name="Lawson D."/>
            <person name="Bidwell S."/>
            <person name="Joardar V."/>
            <person name="Caler E."/>
            <person name="Walenz B."/>
            <person name="Inman J."/>
            <person name="Schobel S."/>
            <person name="Galinsky K."/>
            <person name="Amedeo P."/>
            <person name="Strausberg R."/>
        </authorList>
    </citation>
    <scope>NUCLEOTIDE SEQUENCE</scope>
    <source>
        <strain evidence="13">USDA</strain>
    </source>
</reference>
<evidence type="ECO:0000256" key="10">
    <source>
        <dbReference type="SAM" id="MobiDB-lite"/>
    </source>
</evidence>
<evidence type="ECO:0000256" key="4">
    <source>
        <dbReference type="ARBA" id="ARBA00022763"/>
    </source>
</evidence>
<evidence type="ECO:0000256" key="5">
    <source>
        <dbReference type="ARBA" id="ARBA00022771"/>
    </source>
</evidence>
<dbReference type="GO" id="GO:0000724">
    <property type="term" value="P:double-strand break repair via homologous recombination"/>
    <property type="evidence" value="ECO:0007669"/>
    <property type="project" value="TreeGrafter"/>
</dbReference>
<dbReference type="HOGENOM" id="CLU_267576_0_0_1"/>
<reference evidence="13" key="2">
    <citation type="submission" date="2007-04" db="EMBL/GenBank/DDBJ databases">
        <title>The genome of the human body louse.</title>
        <authorList>
            <consortium name="The Human Body Louse Genome Consortium"/>
            <person name="Kirkness E."/>
            <person name="Walenz B."/>
            <person name="Hass B."/>
            <person name="Bruggner R."/>
            <person name="Strausberg R."/>
        </authorList>
    </citation>
    <scope>NUCLEOTIDE SEQUENCE</scope>
    <source>
        <strain evidence="13">USDA</strain>
    </source>
</reference>
<dbReference type="InterPro" id="IPR031099">
    <property type="entry name" value="BRCA1-associated"/>
</dbReference>
<dbReference type="GO" id="GO:0004842">
    <property type="term" value="F:ubiquitin-protein transferase activity"/>
    <property type="evidence" value="ECO:0007669"/>
    <property type="project" value="TreeGrafter"/>
</dbReference>
<dbReference type="Proteomes" id="UP000009046">
    <property type="component" value="Unassembled WGS sequence"/>
</dbReference>
<dbReference type="STRING" id="121224.E0VV53"/>
<dbReference type="EMBL" id="DS235802">
    <property type="protein sequence ID" value="EEB17259.1"/>
    <property type="molecule type" value="Genomic_DNA"/>
</dbReference>
<dbReference type="PROSITE" id="PS00518">
    <property type="entry name" value="ZF_RING_1"/>
    <property type="match status" value="1"/>
</dbReference>
<organism>
    <name type="scientific">Pediculus humanus subsp. corporis</name>
    <name type="common">Body louse</name>
    <dbReference type="NCBI Taxonomy" id="121224"/>
    <lineage>
        <taxon>Eukaryota</taxon>
        <taxon>Metazoa</taxon>
        <taxon>Ecdysozoa</taxon>
        <taxon>Arthropoda</taxon>
        <taxon>Hexapoda</taxon>
        <taxon>Insecta</taxon>
        <taxon>Pterygota</taxon>
        <taxon>Neoptera</taxon>
        <taxon>Paraneoptera</taxon>
        <taxon>Psocodea</taxon>
        <taxon>Troctomorpha</taxon>
        <taxon>Phthiraptera</taxon>
        <taxon>Anoplura</taxon>
        <taxon>Pediculidae</taxon>
        <taxon>Pediculus</taxon>
    </lineage>
</organism>
<keyword evidence="4" id="KW-0227">DNA damage</keyword>
<dbReference type="InterPro" id="IPR017907">
    <property type="entry name" value="Znf_RING_CS"/>
</dbReference>
<keyword evidence="8" id="KW-0539">Nucleus</keyword>
<dbReference type="PROSITE" id="PS50089">
    <property type="entry name" value="ZF_RING_2"/>
    <property type="match status" value="1"/>
</dbReference>
<dbReference type="OMA" id="CNVLQQV"/>
<dbReference type="EMBL" id="AAZO01005576">
    <property type="status" value="NOT_ANNOTATED_CDS"/>
    <property type="molecule type" value="Genomic_DNA"/>
</dbReference>
<dbReference type="GO" id="GO:0045944">
    <property type="term" value="P:positive regulation of transcription by RNA polymerase II"/>
    <property type="evidence" value="ECO:0007669"/>
    <property type="project" value="TreeGrafter"/>
</dbReference>
<dbReference type="eggNOG" id="KOG2177">
    <property type="taxonomic scope" value="Eukaryota"/>
</dbReference>
<dbReference type="RefSeq" id="XP_002429997.1">
    <property type="nucleotide sequence ID" value="XM_002429952.1"/>
</dbReference>
<keyword evidence="5 9" id="KW-0863">Zinc-finger</keyword>
<dbReference type="VEuPathDB" id="VectorBase:PHUM458720"/>
<feature type="region of interest" description="Disordered" evidence="10">
    <location>
        <begin position="519"/>
        <end position="552"/>
    </location>
</feature>
<feature type="domain" description="BRCT" evidence="12">
    <location>
        <begin position="1066"/>
        <end position="1141"/>
    </location>
</feature>
<evidence type="ECO:0000313" key="15">
    <source>
        <dbReference type="Proteomes" id="UP000009046"/>
    </source>
</evidence>
<feature type="region of interest" description="Disordered" evidence="10">
    <location>
        <begin position="226"/>
        <end position="266"/>
    </location>
</feature>
<dbReference type="eggNOG" id="KOG4362">
    <property type="taxonomic scope" value="Eukaryota"/>
</dbReference>
<dbReference type="GO" id="GO:0070531">
    <property type="term" value="C:BRCA1-A complex"/>
    <property type="evidence" value="ECO:0007669"/>
    <property type="project" value="TreeGrafter"/>
</dbReference>
<evidence type="ECO:0000259" key="11">
    <source>
        <dbReference type="PROSITE" id="PS50089"/>
    </source>
</evidence>
<feature type="domain" description="BRCT" evidence="12">
    <location>
        <begin position="1156"/>
        <end position="1213"/>
    </location>
</feature>
<dbReference type="GO" id="GO:0008270">
    <property type="term" value="F:zinc ion binding"/>
    <property type="evidence" value="ECO:0007669"/>
    <property type="project" value="UniProtKB-KW"/>
</dbReference>
<feature type="compositionally biased region" description="Basic and acidic residues" evidence="10">
    <location>
        <begin position="1000"/>
        <end position="1011"/>
    </location>
</feature>
<dbReference type="Pfam" id="PF13923">
    <property type="entry name" value="zf-C3HC4_2"/>
    <property type="match status" value="1"/>
</dbReference>
<comment type="subcellular location">
    <subcellularLocation>
        <location evidence="1">Nucleus</location>
    </subcellularLocation>
</comment>
<evidence type="ECO:0000256" key="2">
    <source>
        <dbReference type="ARBA" id="ARBA00022723"/>
    </source>
</evidence>
<feature type="domain" description="RING-type" evidence="11">
    <location>
        <begin position="26"/>
        <end position="66"/>
    </location>
</feature>
<evidence type="ECO:0000256" key="3">
    <source>
        <dbReference type="ARBA" id="ARBA00022737"/>
    </source>
</evidence>
<dbReference type="EnsemblMetazoa" id="PHUM458720-RA">
    <property type="protein sequence ID" value="PHUM458720-PA"/>
    <property type="gene ID" value="PHUM458720"/>
</dbReference>
<protein>
    <submittedName>
        <fullName evidence="13 14">Protein C9orf39, putative</fullName>
    </submittedName>
</protein>
<evidence type="ECO:0000256" key="8">
    <source>
        <dbReference type="ARBA" id="ARBA00023242"/>
    </source>
</evidence>
<dbReference type="InParanoid" id="E0VV53"/>
<evidence type="ECO:0000256" key="7">
    <source>
        <dbReference type="ARBA" id="ARBA00023204"/>
    </source>
</evidence>
<dbReference type="InterPro" id="IPR001357">
    <property type="entry name" value="BRCT_dom"/>
</dbReference>
<feature type="compositionally biased region" description="Basic and acidic residues" evidence="10">
    <location>
        <begin position="325"/>
        <end position="344"/>
    </location>
</feature>
<evidence type="ECO:0000256" key="1">
    <source>
        <dbReference type="ARBA" id="ARBA00004123"/>
    </source>
</evidence>
<keyword evidence="15" id="KW-1185">Reference proteome</keyword>
<reference evidence="14" key="3">
    <citation type="submission" date="2020-05" db="UniProtKB">
        <authorList>
            <consortium name="EnsemblMetazoa"/>
        </authorList>
    </citation>
    <scope>IDENTIFICATION</scope>
    <source>
        <strain evidence="14">USDA</strain>
    </source>
</reference>
<dbReference type="InterPro" id="IPR001841">
    <property type="entry name" value="Znf_RING"/>
</dbReference>
<keyword evidence="3" id="KW-0677">Repeat</keyword>
<feature type="region of interest" description="Disordered" evidence="10">
    <location>
        <begin position="959"/>
        <end position="1016"/>
    </location>
</feature>
<evidence type="ECO:0000313" key="14">
    <source>
        <dbReference type="EnsemblMetazoa" id="PHUM458720-PA"/>
    </source>
</evidence>
<dbReference type="KEGG" id="phu:Phum_PHUM458720"/>
<dbReference type="PANTHER" id="PTHR13763">
    <property type="entry name" value="BREAST CANCER TYPE 1 SUSCEPTIBILITY PROTEIN BRCA1"/>
    <property type="match status" value="1"/>
</dbReference>
<feature type="compositionally biased region" description="Polar residues" evidence="10">
    <location>
        <begin position="527"/>
        <end position="539"/>
    </location>
</feature>
<gene>
    <name evidence="14" type="primary">8230938</name>
    <name evidence="13" type="ORF">Phum_PHUM458720</name>
</gene>
<dbReference type="InterPro" id="IPR036420">
    <property type="entry name" value="BRCT_dom_sf"/>
</dbReference>
<accession>E0VV53</accession>